<keyword evidence="1" id="KW-1133">Transmembrane helix</keyword>
<keyword evidence="1" id="KW-0472">Membrane</keyword>
<dbReference type="Gene3D" id="3.30.700.10">
    <property type="entry name" value="Glycoprotein, Type 4 Pilin"/>
    <property type="match status" value="1"/>
</dbReference>
<keyword evidence="1" id="KW-0812">Transmembrane</keyword>
<dbReference type="InterPro" id="IPR045584">
    <property type="entry name" value="Pilin-like"/>
</dbReference>
<dbReference type="AlphaFoldDB" id="A0A1F7J8X2"/>
<proteinExistence type="predicted"/>
<organism evidence="2 3">
    <name type="scientific">Candidatus Roizmanbacteria bacterium RIFCSPLOWO2_01_FULL_41_22</name>
    <dbReference type="NCBI Taxonomy" id="1802067"/>
    <lineage>
        <taxon>Bacteria</taxon>
        <taxon>Candidatus Roizmaniibacteriota</taxon>
    </lineage>
</organism>
<comment type="caution">
    <text evidence="2">The sequence shown here is derived from an EMBL/GenBank/DDBJ whole genome shotgun (WGS) entry which is preliminary data.</text>
</comment>
<dbReference type="NCBIfam" id="TIGR02532">
    <property type="entry name" value="IV_pilin_GFxxxE"/>
    <property type="match status" value="1"/>
</dbReference>
<dbReference type="EMBL" id="MGAR01000015">
    <property type="protein sequence ID" value="OGK52069.1"/>
    <property type="molecule type" value="Genomic_DNA"/>
</dbReference>
<dbReference type="STRING" id="1802067.A2966_03700"/>
<accession>A0A1F7J8X2</accession>
<dbReference type="Proteomes" id="UP000176480">
    <property type="component" value="Unassembled WGS sequence"/>
</dbReference>
<evidence type="ECO:0000256" key="1">
    <source>
        <dbReference type="SAM" id="Phobius"/>
    </source>
</evidence>
<protein>
    <recommendedName>
        <fullName evidence="4">General secretion pathway GspH domain-containing protein</fullName>
    </recommendedName>
</protein>
<evidence type="ECO:0000313" key="3">
    <source>
        <dbReference type="Proteomes" id="UP000176480"/>
    </source>
</evidence>
<reference evidence="2 3" key="1">
    <citation type="journal article" date="2016" name="Nat. Commun.">
        <title>Thousands of microbial genomes shed light on interconnected biogeochemical processes in an aquifer system.</title>
        <authorList>
            <person name="Anantharaman K."/>
            <person name="Brown C.T."/>
            <person name="Hug L.A."/>
            <person name="Sharon I."/>
            <person name="Castelle C.J."/>
            <person name="Probst A.J."/>
            <person name="Thomas B.C."/>
            <person name="Singh A."/>
            <person name="Wilkins M.J."/>
            <person name="Karaoz U."/>
            <person name="Brodie E.L."/>
            <person name="Williams K.H."/>
            <person name="Hubbard S.S."/>
            <person name="Banfield J.F."/>
        </authorList>
    </citation>
    <scope>NUCLEOTIDE SEQUENCE [LARGE SCALE GENOMIC DNA]</scope>
</reference>
<feature type="transmembrane region" description="Helical" evidence="1">
    <location>
        <begin position="6"/>
        <end position="28"/>
    </location>
</feature>
<gene>
    <name evidence="2" type="ORF">A2966_03700</name>
</gene>
<evidence type="ECO:0000313" key="2">
    <source>
        <dbReference type="EMBL" id="OGK52069.1"/>
    </source>
</evidence>
<dbReference type="SUPFAM" id="SSF54523">
    <property type="entry name" value="Pili subunits"/>
    <property type="match status" value="1"/>
</dbReference>
<name>A0A1F7J8X2_9BACT</name>
<sequence length="163" mass="17972">MDKAFTFIELIIVITVTTLLSGIALVNYQRIGGQEKLQKDAKQFERILFLAKEKASAAETLQCDSTDPGIGELIGFKVDLTSNDYYLIEVCQNQEFIISAQHFSPSISAINNTSVTFRKSDMGITSNVIVSFGIRSILINNNNCRSYDVSPSGAIDELSPYTC</sequence>
<dbReference type="InterPro" id="IPR012902">
    <property type="entry name" value="N_methyl_site"/>
</dbReference>
<evidence type="ECO:0008006" key="4">
    <source>
        <dbReference type="Google" id="ProtNLM"/>
    </source>
</evidence>